<keyword evidence="2" id="KW-1185">Reference proteome</keyword>
<dbReference type="Proteomes" id="UP000053558">
    <property type="component" value="Unassembled WGS sequence"/>
</dbReference>
<accession>A0A5M3MDU2</accession>
<reference evidence="2" key="1">
    <citation type="journal article" date="2012" name="Science">
        <title>The Paleozoic origin of enzymatic lignin decomposition reconstructed from 31 fungal genomes.</title>
        <authorList>
            <person name="Floudas D."/>
            <person name="Binder M."/>
            <person name="Riley R."/>
            <person name="Barry K."/>
            <person name="Blanchette R.A."/>
            <person name="Henrissat B."/>
            <person name="Martinez A.T."/>
            <person name="Otillar R."/>
            <person name="Spatafora J.W."/>
            <person name="Yadav J.S."/>
            <person name="Aerts A."/>
            <person name="Benoit I."/>
            <person name="Boyd A."/>
            <person name="Carlson A."/>
            <person name="Copeland A."/>
            <person name="Coutinho P.M."/>
            <person name="de Vries R.P."/>
            <person name="Ferreira P."/>
            <person name="Findley K."/>
            <person name="Foster B."/>
            <person name="Gaskell J."/>
            <person name="Glotzer D."/>
            <person name="Gorecki P."/>
            <person name="Heitman J."/>
            <person name="Hesse C."/>
            <person name="Hori C."/>
            <person name="Igarashi K."/>
            <person name="Jurgens J.A."/>
            <person name="Kallen N."/>
            <person name="Kersten P."/>
            <person name="Kohler A."/>
            <person name="Kuees U."/>
            <person name="Kumar T.K.A."/>
            <person name="Kuo A."/>
            <person name="LaButti K."/>
            <person name="Larrondo L.F."/>
            <person name="Lindquist E."/>
            <person name="Ling A."/>
            <person name="Lombard V."/>
            <person name="Lucas S."/>
            <person name="Lundell T."/>
            <person name="Martin R."/>
            <person name="McLaughlin D.J."/>
            <person name="Morgenstern I."/>
            <person name="Morin E."/>
            <person name="Murat C."/>
            <person name="Nagy L.G."/>
            <person name="Nolan M."/>
            <person name="Ohm R.A."/>
            <person name="Patyshakuliyeva A."/>
            <person name="Rokas A."/>
            <person name="Ruiz-Duenas F.J."/>
            <person name="Sabat G."/>
            <person name="Salamov A."/>
            <person name="Samejima M."/>
            <person name="Schmutz J."/>
            <person name="Slot J.C."/>
            <person name="St John F."/>
            <person name="Stenlid J."/>
            <person name="Sun H."/>
            <person name="Sun S."/>
            <person name="Syed K."/>
            <person name="Tsang A."/>
            <person name="Wiebenga A."/>
            <person name="Young D."/>
            <person name="Pisabarro A."/>
            <person name="Eastwood D.C."/>
            <person name="Martin F."/>
            <person name="Cullen D."/>
            <person name="Grigoriev I.V."/>
            <person name="Hibbett D.S."/>
        </authorList>
    </citation>
    <scope>NUCLEOTIDE SEQUENCE [LARGE SCALE GENOMIC DNA]</scope>
    <source>
        <strain evidence="2">RWD-64-598 SS2</strain>
    </source>
</reference>
<sequence length="661" mass="74070">MNSISKFHHRTPPSITADNAEQTLRAPEPVLSDNLIKVFERLVDPHEDHIFVHKYVDAIRCAFRQNIDDQVTSFPPFTHSCLNAGLVKTMLAVLRQEWPTSNTPKERYTAQYHASQILSYVLETGSASERKREMETMMRTDVMEICFRDLQHPLSSLRLVAINLISSLATETCLAEQVSASLAADIMEAVCKYTLQGPDHLTNQLLDPATAWQTPVFAERGYTFLVQQPAKWGPRLFATGRESAIWSAQNILCSSPPRSRQFALDILKKRPQVIDLLLDVAIMDRPLYCPETQVDVTACEALALLFQWPLHIVPGVVTPMDKTFKTGEWKAISQALIILTSRPAWSEKLIDVWMRIQDENMEKTLSDLVNAQRDYYATQGPQNIYQYRGKNRITVLRLITTLTHAADVCGITNAQIESFLHVAYQGCRKVKRPEECFYPQESYLAIENNVDNNRFPVWTALPGVTVTAETSSMAPENIIGPTALIRLLVVLAQRKALDGIQTLRKPPNGLSPTTSLVHVQQITNPSVIRRLIKISQARLHARMDTGRNDVASKKTGWDWHMACAAFTTAAELAAALIALDTHTGGVYARQIRGARKQLVIALGNASQMALNLGRYNQALHFAWGAVTAAENIAPEEGLDPEIVEKNKRRVDYAKDGLQRES</sequence>
<dbReference type="RefSeq" id="XP_007772504.1">
    <property type="nucleotide sequence ID" value="XM_007774314.1"/>
</dbReference>
<dbReference type="SUPFAM" id="SSF48371">
    <property type="entry name" value="ARM repeat"/>
    <property type="match status" value="1"/>
</dbReference>
<dbReference type="AlphaFoldDB" id="A0A5M3MDU2"/>
<name>A0A5M3MDU2_CONPW</name>
<dbReference type="EMBL" id="JH711584">
    <property type="protein sequence ID" value="EIW77050.1"/>
    <property type="molecule type" value="Genomic_DNA"/>
</dbReference>
<organism evidence="1 2">
    <name type="scientific">Coniophora puteana (strain RWD-64-598)</name>
    <name type="common">Brown rot fungus</name>
    <dbReference type="NCBI Taxonomy" id="741705"/>
    <lineage>
        <taxon>Eukaryota</taxon>
        <taxon>Fungi</taxon>
        <taxon>Dikarya</taxon>
        <taxon>Basidiomycota</taxon>
        <taxon>Agaricomycotina</taxon>
        <taxon>Agaricomycetes</taxon>
        <taxon>Agaricomycetidae</taxon>
        <taxon>Boletales</taxon>
        <taxon>Coniophorineae</taxon>
        <taxon>Coniophoraceae</taxon>
        <taxon>Coniophora</taxon>
    </lineage>
</organism>
<protein>
    <recommendedName>
        <fullName evidence="3">ARM repeat-containing protein</fullName>
    </recommendedName>
</protein>
<proteinExistence type="predicted"/>
<dbReference type="InterPro" id="IPR016024">
    <property type="entry name" value="ARM-type_fold"/>
</dbReference>
<comment type="caution">
    <text evidence="1">The sequence shown here is derived from an EMBL/GenBank/DDBJ whole genome shotgun (WGS) entry which is preliminary data.</text>
</comment>
<dbReference type="KEGG" id="cput:CONPUDRAFT_168076"/>
<dbReference type="GeneID" id="19205911"/>
<gene>
    <name evidence="1" type="ORF">CONPUDRAFT_168076</name>
</gene>
<evidence type="ECO:0000313" key="2">
    <source>
        <dbReference type="Proteomes" id="UP000053558"/>
    </source>
</evidence>
<evidence type="ECO:0008006" key="3">
    <source>
        <dbReference type="Google" id="ProtNLM"/>
    </source>
</evidence>
<dbReference type="OrthoDB" id="2803161at2759"/>
<evidence type="ECO:0000313" key="1">
    <source>
        <dbReference type="EMBL" id="EIW77050.1"/>
    </source>
</evidence>